<feature type="domain" description="U1-type" evidence="1">
    <location>
        <begin position="639"/>
        <end position="669"/>
    </location>
</feature>
<dbReference type="KEGG" id="tpal:117652572"/>
<feature type="domain" description="U1-type" evidence="1">
    <location>
        <begin position="605"/>
        <end position="638"/>
    </location>
</feature>
<dbReference type="AlphaFoldDB" id="A0A6P9A6E8"/>
<feature type="domain" description="U1-type" evidence="1">
    <location>
        <begin position="450"/>
        <end position="483"/>
    </location>
</feature>
<evidence type="ECO:0000313" key="2">
    <source>
        <dbReference type="Proteomes" id="UP000515158"/>
    </source>
</evidence>
<dbReference type="GO" id="GO:0008270">
    <property type="term" value="F:zinc ion binding"/>
    <property type="evidence" value="ECO:0007669"/>
    <property type="project" value="InterPro"/>
</dbReference>
<gene>
    <name evidence="3" type="primary">LOC117652572</name>
</gene>
<reference evidence="3" key="1">
    <citation type="submission" date="2025-08" db="UniProtKB">
        <authorList>
            <consortium name="RefSeq"/>
        </authorList>
    </citation>
    <scope>IDENTIFICATION</scope>
    <source>
        <tissue evidence="3">Total insect</tissue>
    </source>
</reference>
<organism evidence="3">
    <name type="scientific">Thrips palmi</name>
    <name type="common">Melon thrips</name>
    <dbReference type="NCBI Taxonomy" id="161013"/>
    <lineage>
        <taxon>Eukaryota</taxon>
        <taxon>Metazoa</taxon>
        <taxon>Ecdysozoa</taxon>
        <taxon>Arthropoda</taxon>
        <taxon>Hexapoda</taxon>
        <taxon>Insecta</taxon>
        <taxon>Pterygota</taxon>
        <taxon>Neoptera</taxon>
        <taxon>Paraneoptera</taxon>
        <taxon>Thysanoptera</taxon>
        <taxon>Terebrantia</taxon>
        <taxon>Thripoidea</taxon>
        <taxon>Thripidae</taxon>
        <taxon>Thrips</taxon>
    </lineage>
</organism>
<sequence>MCWTSLIYPKLHLKNLFLTSSGAVCDVQTDLSTDLLCTPVNPPGHMSHCSICSVSVPLSNMTELMKGRNHMKNYEPLLATDSKSTCSTASDGILGSGQKSGEQLRSKGAFSEAATEDKVELKYSTPACSVYLSDVSEDKIGQLSIIRNSSDYNAVDETCCSDWDNSCKEIETALRKSSALELPDLNNVANDGLEESIPRSRGAISAVPEDPLTNWLLTPTKQSVEIGSMDYCLVCCVPIPMNSMSLHSKGKKHLKNYEALLAADWKRTYPTSSSVILSSGQKNSSEAPLRSLNKSSETFTKTEVLALQDTVNIGDSTLSCLQEEFEKIKISVEQDLNDYELECGTCGGVFQTYNNDVDLSLDLHVQNDPQHALATAMPLDRDAKQMAELVKNLVPRILAPKKRPRKSVGSKILEGSGNGSKCCLICLQDISSLSSQAKTKHLENCVNPNSLTFFCKVCSESMTQAHKGMHLESKGHKAKASLNFFCSICSENMTAGEKENHLISERHREMVASDFFCEICDKTVLDKKMHNLKSHKFMASSRFFCYLCSENMDEWEKENHLMSERHRQKAALYFFCEICKRWMVKANEETHIKGKLHKSMLSRLSQDFFCTFCSVIMAEKDKEYHLIGAKHRQKAGMTLYCEICKKWMMEANKTTHLEGREHKRKMGTP</sequence>
<feature type="domain" description="U1-type" evidence="1">
    <location>
        <begin position="227"/>
        <end position="260"/>
    </location>
</feature>
<dbReference type="GO" id="GO:0003676">
    <property type="term" value="F:nucleic acid binding"/>
    <property type="evidence" value="ECO:0007669"/>
    <property type="project" value="InterPro"/>
</dbReference>
<dbReference type="OrthoDB" id="10680752at2759"/>
<dbReference type="GeneID" id="117652572"/>
<accession>A0A6P9A6E8</accession>
<dbReference type="RefSeq" id="XP_034253487.1">
    <property type="nucleotide sequence ID" value="XM_034397596.1"/>
</dbReference>
<dbReference type="Proteomes" id="UP000515158">
    <property type="component" value="Unplaced"/>
</dbReference>
<dbReference type="InterPro" id="IPR003604">
    <property type="entry name" value="Matrin/U1-like-C_Znf_C2H2"/>
</dbReference>
<proteinExistence type="predicted"/>
<feature type="domain" description="U1-type" evidence="1">
    <location>
        <begin position="484"/>
        <end position="514"/>
    </location>
</feature>
<protein>
    <submittedName>
        <fullName evidence="3">Uncharacterized protein LOC117652572 isoform X1</fullName>
    </submittedName>
</protein>
<evidence type="ECO:0000313" key="3">
    <source>
        <dbReference type="RefSeq" id="XP_034253487.1"/>
    </source>
</evidence>
<feature type="domain" description="U1-type" evidence="1">
    <location>
        <begin position="574"/>
        <end position="604"/>
    </location>
</feature>
<evidence type="ECO:0000259" key="1">
    <source>
        <dbReference type="SMART" id="SM00451"/>
    </source>
</evidence>
<feature type="domain" description="U1-type" evidence="1">
    <location>
        <begin position="540"/>
        <end position="573"/>
    </location>
</feature>
<dbReference type="InParanoid" id="A0A6P9A6E8"/>
<name>A0A6P9A6E8_THRPL</name>
<keyword evidence="2" id="KW-1185">Reference proteome</keyword>
<dbReference type="SMART" id="SM00451">
    <property type="entry name" value="ZnF_U1"/>
    <property type="match status" value="7"/>
</dbReference>